<organism evidence="1 2">
    <name type="scientific">Endocarpon pusillum</name>
    <dbReference type="NCBI Taxonomy" id="364733"/>
    <lineage>
        <taxon>Eukaryota</taxon>
        <taxon>Fungi</taxon>
        <taxon>Dikarya</taxon>
        <taxon>Ascomycota</taxon>
        <taxon>Pezizomycotina</taxon>
        <taxon>Eurotiomycetes</taxon>
        <taxon>Chaetothyriomycetidae</taxon>
        <taxon>Verrucariales</taxon>
        <taxon>Verrucariaceae</taxon>
        <taxon>Endocarpon</taxon>
    </lineage>
</organism>
<dbReference type="Proteomes" id="UP000606974">
    <property type="component" value="Unassembled WGS sequence"/>
</dbReference>
<accession>A0A8H7AF07</accession>
<keyword evidence="2" id="KW-1185">Reference proteome</keyword>
<comment type="caution">
    <text evidence="1">The sequence shown here is derived from an EMBL/GenBank/DDBJ whole genome shotgun (WGS) entry which is preliminary data.</text>
</comment>
<gene>
    <name evidence="1" type="ORF">GJ744_012131</name>
</gene>
<reference evidence="1" key="1">
    <citation type="submission" date="2020-02" db="EMBL/GenBank/DDBJ databases">
        <authorList>
            <person name="Palmer J.M."/>
        </authorList>
    </citation>
    <scope>NUCLEOTIDE SEQUENCE</scope>
    <source>
        <strain evidence="1">EPUS1.4</strain>
        <tissue evidence="1">Thallus</tissue>
    </source>
</reference>
<evidence type="ECO:0000313" key="1">
    <source>
        <dbReference type="EMBL" id="KAF7506239.1"/>
    </source>
</evidence>
<dbReference type="EMBL" id="JAACFV010000091">
    <property type="protein sequence ID" value="KAF7506239.1"/>
    <property type="molecule type" value="Genomic_DNA"/>
</dbReference>
<sequence length="407" mass="45826">MDATPRRQQASNRTYADVLSGTGDSFATPELRAVSCDGKTCFKGTSSSIWHELDHILHVSNFPKLHDRAYRKEPIQSTELDNFWASNYGLPMPKQSFKVVDSAIRSAVNILLNALKAVPSDWPGLKAVGMAGFAAEAEKILLYNLFQNRENRDPRQKRMGIRFVEVKLSLESSSPITMCTEKCVLLQSSHSPRSFHGEVYAAISNQVVRLFAGFWRTHSLFRDETVRLYRAGDHDVTEDFMAYVMKSQEAIIFHKILHHIEEKTVMALLKQQYDASDILTFNGTCKIGDVTFDKVADTSNEQDSITLNRYSTTDINGRYHCAGAYSVKPCQALAALKRGQIGSIQNADSIVYAAASALLYQYWRLLPGRATSVVGHLRPSLAEPDLLALKIHWERSVRSFQEERVRD</sequence>
<proteinExistence type="predicted"/>
<dbReference type="AlphaFoldDB" id="A0A8H7AF07"/>
<evidence type="ECO:0000313" key="2">
    <source>
        <dbReference type="Proteomes" id="UP000606974"/>
    </source>
</evidence>
<name>A0A8H7AF07_9EURO</name>
<protein>
    <submittedName>
        <fullName evidence="1">Uncharacterized protein</fullName>
    </submittedName>
</protein>